<dbReference type="Proteomes" id="UP000761574">
    <property type="component" value="Unassembled WGS sequence"/>
</dbReference>
<evidence type="ECO:0000313" key="2">
    <source>
        <dbReference type="Proteomes" id="UP000761574"/>
    </source>
</evidence>
<accession>A0ABQ4PM84</accession>
<evidence type="ECO:0000313" key="1">
    <source>
        <dbReference type="EMBL" id="GIU49288.1"/>
    </source>
</evidence>
<protein>
    <submittedName>
        <fullName evidence="1">Uncharacterized protein</fullName>
    </submittedName>
</protein>
<sequence>MEQAVTDTQNERDELTLSQLIHAQINITGLVIDETKVAQSSMLAPLWLALHIKMRYSKSLTSWYRAS</sequence>
<gene>
    <name evidence="1" type="ORF">TUM4630_27580</name>
</gene>
<proteinExistence type="predicted"/>
<name>A0ABQ4PM84_9GAMM</name>
<reference evidence="1 2" key="1">
    <citation type="submission" date="2021-05" db="EMBL/GenBank/DDBJ databases">
        <title>Molecular characterization for Shewanella algae harboring chromosomal blaOXA-55-like strains isolated from clinical and environment sample.</title>
        <authorList>
            <person name="Ohama Y."/>
            <person name="Aoki K."/>
            <person name="Harada S."/>
            <person name="Moriya K."/>
            <person name="Ishii Y."/>
            <person name="Tateda K."/>
        </authorList>
    </citation>
    <scope>NUCLEOTIDE SEQUENCE [LARGE SCALE GENOMIC DNA]</scope>
    <source>
        <strain evidence="1 2">LMG 23746</strain>
    </source>
</reference>
<keyword evidence="2" id="KW-1185">Reference proteome</keyword>
<organism evidence="1 2">
    <name type="scientific">Shewanella algidipiscicola</name>
    <dbReference type="NCBI Taxonomy" id="614070"/>
    <lineage>
        <taxon>Bacteria</taxon>
        <taxon>Pseudomonadati</taxon>
        <taxon>Pseudomonadota</taxon>
        <taxon>Gammaproteobacteria</taxon>
        <taxon>Alteromonadales</taxon>
        <taxon>Shewanellaceae</taxon>
        <taxon>Shewanella</taxon>
    </lineage>
</organism>
<comment type="caution">
    <text evidence="1">The sequence shown here is derived from an EMBL/GenBank/DDBJ whole genome shotgun (WGS) entry which is preliminary data.</text>
</comment>
<dbReference type="EMBL" id="BPFB01000036">
    <property type="protein sequence ID" value="GIU49288.1"/>
    <property type="molecule type" value="Genomic_DNA"/>
</dbReference>